<reference evidence="2" key="1">
    <citation type="submission" date="2025-08" db="UniProtKB">
        <authorList>
            <consortium name="RefSeq"/>
        </authorList>
    </citation>
    <scope>IDENTIFICATION</scope>
</reference>
<sequence>MSGCPFLGENFGYAFKNLSVKDSEEDKSQTGVNRASKGGLIYGNYLQLEKVLNAQELQSEIKGNKIHDEHLFIITHQAYELWFKQILWELDSVREIFQNGHVRDERNMLKVVTRMHRVVVILKLLVQQFSVLETMTALDFNDFREYLSPASGFQSLQFRLLENKIGVLQSLRVPYNRRHYRDNFKGEDNELLLKSEQEKTLLQLVEAKEESEDKEEQMAEFQKQKEVLLSLFDEKRHEHLLSKGERRLSYRALQGALMIYFYREEPRFQVPFQLLTSLMDIDTLMTKWRYNHVCMVHRMLGSKAGTGGSSGYQYLRSTVSDRYKVFVDLFNLSTYLVPRHWIPKMNPMIHKFLYTAEYCDSSYFSSDESD</sequence>
<protein>
    <submittedName>
        <fullName evidence="2">Tryptophan 2,3-dioxygenase isoform X2</fullName>
    </submittedName>
</protein>
<gene>
    <name evidence="2" type="primary">Tdo2</name>
</gene>
<keyword evidence="1" id="KW-1185">Reference proteome</keyword>
<organism evidence="1 2">
    <name type="scientific">Castor canadensis</name>
    <name type="common">American beaver</name>
    <dbReference type="NCBI Taxonomy" id="51338"/>
    <lineage>
        <taxon>Eukaryota</taxon>
        <taxon>Metazoa</taxon>
        <taxon>Chordata</taxon>
        <taxon>Craniata</taxon>
        <taxon>Vertebrata</taxon>
        <taxon>Euteleostomi</taxon>
        <taxon>Mammalia</taxon>
        <taxon>Eutheria</taxon>
        <taxon>Euarchontoglires</taxon>
        <taxon>Glires</taxon>
        <taxon>Rodentia</taxon>
        <taxon>Castorimorpha</taxon>
        <taxon>Castoridae</taxon>
        <taxon>Castor</taxon>
    </lineage>
</organism>
<evidence type="ECO:0000313" key="1">
    <source>
        <dbReference type="Proteomes" id="UP001732720"/>
    </source>
</evidence>
<name>A0AC58JZ71_CASCN</name>
<dbReference type="Proteomes" id="UP001732720">
    <property type="component" value="Chromosome 9"/>
</dbReference>
<proteinExistence type="predicted"/>
<evidence type="ECO:0000313" key="2">
    <source>
        <dbReference type="RefSeq" id="XP_073897866.1"/>
    </source>
</evidence>
<dbReference type="RefSeq" id="XP_073897866.1">
    <property type="nucleotide sequence ID" value="XM_074041765.1"/>
</dbReference>
<accession>A0AC58JZ71</accession>